<name>A0A4V2Z8W7_9ACTN</name>
<comment type="caution">
    <text evidence="1">The sequence shown here is derived from an EMBL/GenBank/DDBJ whole genome shotgun (WGS) entry which is preliminary data.</text>
</comment>
<evidence type="ECO:0000313" key="1">
    <source>
        <dbReference type="EMBL" id="TDE42050.1"/>
    </source>
</evidence>
<keyword evidence="2" id="KW-1185">Reference proteome</keyword>
<dbReference type="AlphaFoldDB" id="A0A4V2Z8W7"/>
<dbReference type="InterPro" id="IPR016169">
    <property type="entry name" value="FAD-bd_PCMH_sub2"/>
</dbReference>
<dbReference type="Gene3D" id="3.30.465.10">
    <property type="match status" value="1"/>
</dbReference>
<reference evidence="1 2" key="1">
    <citation type="submission" date="2019-03" db="EMBL/GenBank/DDBJ databases">
        <title>Draft genome sequences of novel Actinobacteria.</title>
        <authorList>
            <person name="Sahin N."/>
            <person name="Ay H."/>
            <person name="Saygin H."/>
        </authorList>
    </citation>
    <scope>NUCLEOTIDE SEQUENCE [LARGE SCALE GENOMIC DNA]</scope>
    <source>
        <strain evidence="1 2">6K102</strain>
    </source>
</reference>
<evidence type="ECO:0000313" key="2">
    <source>
        <dbReference type="Proteomes" id="UP000295136"/>
    </source>
</evidence>
<sequence length="98" mass="10326">MCARRVLVGAGARWGDVAAAPAPHELAITSGDSGRGVPGVHALQRSGWAPAAGSTPHCVRSRRPGRWATRNCCRRRRDQCVMCATSCHVAAIPGVQRA</sequence>
<dbReference type="EMBL" id="SMLD01000088">
    <property type="protein sequence ID" value="TDE42050.1"/>
    <property type="molecule type" value="Genomic_DNA"/>
</dbReference>
<protein>
    <submittedName>
        <fullName evidence="1">Uncharacterized protein</fullName>
    </submittedName>
</protein>
<dbReference type="Proteomes" id="UP000295136">
    <property type="component" value="Unassembled WGS sequence"/>
</dbReference>
<organism evidence="1 2">
    <name type="scientific">Nonomuraea mesophila</name>
    <dbReference type="NCBI Taxonomy" id="2530382"/>
    <lineage>
        <taxon>Bacteria</taxon>
        <taxon>Bacillati</taxon>
        <taxon>Actinomycetota</taxon>
        <taxon>Actinomycetes</taxon>
        <taxon>Streptosporangiales</taxon>
        <taxon>Streptosporangiaceae</taxon>
        <taxon>Nonomuraea</taxon>
    </lineage>
</organism>
<gene>
    <name evidence="1" type="ORF">E1295_28440</name>
</gene>
<accession>A0A4V2Z8W7</accession>
<proteinExistence type="predicted"/>